<dbReference type="Proteomes" id="UP000828048">
    <property type="component" value="Chromosome 3"/>
</dbReference>
<accession>A0ACB7YY26</accession>
<proteinExistence type="predicted"/>
<name>A0ACB7YY26_9ERIC</name>
<reference evidence="1 2" key="1">
    <citation type="journal article" date="2021" name="Hortic Res">
        <title>High-quality reference genome and annotation aids understanding of berry development for evergreen blueberry (Vaccinium darrowii).</title>
        <authorList>
            <person name="Yu J."/>
            <person name="Hulse-Kemp A.M."/>
            <person name="Babiker E."/>
            <person name="Staton M."/>
        </authorList>
    </citation>
    <scope>NUCLEOTIDE SEQUENCE [LARGE SCALE GENOMIC DNA]</scope>
    <source>
        <strain evidence="2">cv. NJ 8807/NJ 8810</strain>
        <tissue evidence="1">Young leaf</tissue>
    </source>
</reference>
<gene>
    <name evidence="1" type="ORF">Vadar_023618</name>
</gene>
<keyword evidence="2" id="KW-1185">Reference proteome</keyword>
<protein>
    <submittedName>
        <fullName evidence="1">Uncharacterized protein</fullName>
    </submittedName>
</protein>
<evidence type="ECO:0000313" key="2">
    <source>
        <dbReference type="Proteomes" id="UP000828048"/>
    </source>
</evidence>
<dbReference type="EMBL" id="CM037153">
    <property type="protein sequence ID" value="KAH7858417.1"/>
    <property type="molecule type" value="Genomic_DNA"/>
</dbReference>
<organism evidence="1 2">
    <name type="scientific">Vaccinium darrowii</name>
    <dbReference type="NCBI Taxonomy" id="229202"/>
    <lineage>
        <taxon>Eukaryota</taxon>
        <taxon>Viridiplantae</taxon>
        <taxon>Streptophyta</taxon>
        <taxon>Embryophyta</taxon>
        <taxon>Tracheophyta</taxon>
        <taxon>Spermatophyta</taxon>
        <taxon>Magnoliopsida</taxon>
        <taxon>eudicotyledons</taxon>
        <taxon>Gunneridae</taxon>
        <taxon>Pentapetalae</taxon>
        <taxon>asterids</taxon>
        <taxon>Ericales</taxon>
        <taxon>Ericaceae</taxon>
        <taxon>Vaccinioideae</taxon>
        <taxon>Vaccinieae</taxon>
        <taxon>Vaccinium</taxon>
    </lineage>
</organism>
<sequence length="252" mass="27501">MEIREFLLQAGVRKTVCGGPYPNPESPPDNPPPPPSQRCCKAGGILIRCISRFWTKYIKVDPVWLREVRGHLITAATLTATMAYQSILSPPGGLWQENKDGHVAGKAILDGAAGVDEGDYLVYFAVNSIVLIASLSTIMLAMTGFPIQNKLVTWLMIFTVYVTISCMGAAYVTAVALVSPNLRAKLLETAGNGMSYGWVGLLVFVLLIHSCRLLVWLGSMLVKLVKACNRWWVPRATRNNISTSEVNPAGRP</sequence>
<evidence type="ECO:0000313" key="1">
    <source>
        <dbReference type="EMBL" id="KAH7858417.1"/>
    </source>
</evidence>
<comment type="caution">
    <text evidence="1">The sequence shown here is derived from an EMBL/GenBank/DDBJ whole genome shotgun (WGS) entry which is preliminary data.</text>
</comment>